<evidence type="ECO:0000313" key="3">
    <source>
        <dbReference type="Proteomes" id="UP000824890"/>
    </source>
</evidence>
<evidence type="ECO:0000313" key="2">
    <source>
        <dbReference type="EMBL" id="KAH0918090.1"/>
    </source>
</evidence>
<comment type="caution">
    <text evidence="2">The sequence shown here is derived from an EMBL/GenBank/DDBJ whole genome shotgun (WGS) entry which is preliminary data.</text>
</comment>
<name>A0ABQ8CM00_BRANA</name>
<sequence length="135" mass="15392">EIKSFYASTGSGYISESWRSRSGSDRSFKRRLQACARGFGERNIEMVQRNHMEQFYCNLCAECRIALSDENGRLHDAKNETLLYYGIEEATEEFPVTAEEEPPPDLFCCSSDGAAKNLCLSVCKYLLLRLELLEI</sequence>
<feature type="region of interest" description="Disordered" evidence="1">
    <location>
        <begin position="1"/>
        <end position="21"/>
    </location>
</feature>
<proteinExistence type="predicted"/>
<feature type="non-terminal residue" evidence="2">
    <location>
        <position position="1"/>
    </location>
</feature>
<organism evidence="2 3">
    <name type="scientific">Brassica napus</name>
    <name type="common">Rape</name>
    <dbReference type="NCBI Taxonomy" id="3708"/>
    <lineage>
        <taxon>Eukaryota</taxon>
        <taxon>Viridiplantae</taxon>
        <taxon>Streptophyta</taxon>
        <taxon>Embryophyta</taxon>
        <taxon>Tracheophyta</taxon>
        <taxon>Spermatophyta</taxon>
        <taxon>Magnoliopsida</taxon>
        <taxon>eudicotyledons</taxon>
        <taxon>Gunneridae</taxon>
        <taxon>Pentapetalae</taxon>
        <taxon>rosids</taxon>
        <taxon>malvids</taxon>
        <taxon>Brassicales</taxon>
        <taxon>Brassicaceae</taxon>
        <taxon>Brassiceae</taxon>
        <taxon>Brassica</taxon>
    </lineage>
</organism>
<evidence type="ECO:0000256" key="1">
    <source>
        <dbReference type="SAM" id="MobiDB-lite"/>
    </source>
</evidence>
<feature type="compositionally biased region" description="Polar residues" evidence="1">
    <location>
        <begin position="1"/>
        <end position="14"/>
    </location>
</feature>
<accession>A0ABQ8CM00</accession>
<keyword evidence="3" id="KW-1185">Reference proteome</keyword>
<gene>
    <name evidence="2" type="ORF">HID58_025750</name>
</gene>
<reference evidence="2 3" key="1">
    <citation type="submission" date="2021-05" db="EMBL/GenBank/DDBJ databases">
        <title>Genome Assembly of Synthetic Allotetraploid Brassica napus Reveals Homoeologous Exchanges between Subgenomes.</title>
        <authorList>
            <person name="Davis J.T."/>
        </authorList>
    </citation>
    <scope>NUCLEOTIDE SEQUENCE [LARGE SCALE GENOMIC DNA]</scope>
    <source>
        <strain evidence="3">cv. Da-Ae</strain>
        <tissue evidence="2">Seedling</tissue>
    </source>
</reference>
<dbReference type="EMBL" id="JAGKQM010000007">
    <property type="protein sequence ID" value="KAH0918090.1"/>
    <property type="molecule type" value="Genomic_DNA"/>
</dbReference>
<dbReference type="Proteomes" id="UP000824890">
    <property type="component" value="Unassembled WGS sequence"/>
</dbReference>
<protein>
    <submittedName>
        <fullName evidence="2">Uncharacterized protein</fullName>
    </submittedName>
</protein>